<dbReference type="Proteomes" id="UP000681794">
    <property type="component" value="Chromosome"/>
</dbReference>
<accession>A0ACD1E0V7</accession>
<evidence type="ECO:0000313" key="2">
    <source>
        <dbReference type="Proteomes" id="UP000681794"/>
    </source>
</evidence>
<gene>
    <name evidence="1" type="ORF">KM842_09115</name>
</gene>
<evidence type="ECO:0000313" key="1">
    <source>
        <dbReference type="EMBL" id="QWS32459.1"/>
    </source>
</evidence>
<dbReference type="EMBL" id="CP076544">
    <property type="protein sequence ID" value="QWS32459.1"/>
    <property type="molecule type" value="Genomic_DNA"/>
</dbReference>
<protein>
    <submittedName>
        <fullName evidence="1">Uncharacterized protein</fullName>
    </submittedName>
</protein>
<name>A0ACD1E0V7_9MICO</name>
<organism evidence="1 2">
    <name type="scientific">Curtobacterium aetherium</name>
    <dbReference type="NCBI Taxonomy" id="2841594"/>
    <lineage>
        <taxon>Bacteria</taxon>
        <taxon>Bacillati</taxon>
        <taxon>Actinomycetota</taxon>
        <taxon>Actinomycetes</taxon>
        <taxon>Micrococcales</taxon>
        <taxon>Microbacteriaceae</taxon>
        <taxon>Curtobacterium</taxon>
    </lineage>
</organism>
<proteinExistence type="predicted"/>
<sequence length="185" mass="19452">MESGPERSPLVLVLAGVGYGQQAPLLWWTDAIARQAGCTVVAPRWTVDEAGHADPVGFVLGHVGSALAGRRPDLVVAKSFGCSALPWAVAEGIPGIWLTPVLTEDAVRDALAAADDTHLAVGGSADPMWRPDRVPGTRARLRTVDGAGHALEVTGDWRRSQRLQAEVLEAVSARVADLVGGGRRQ</sequence>
<reference evidence="1" key="1">
    <citation type="submission" date="2021-06" db="EMBL/GenBank/DDBJ databases">
        <authorList>
            <person name="Ellington A.J."/>
            <person name="Bryan N.C."/>
            <person name="Christner B.C."/>
            <person name="Reisch C.R."/>
        </authorList>
    </citation>
    <scope>NUCLEOTIDE SEQUENCE</scope>
    <source>
        <strain evidence="1">L6-1</strain>
    </source>
</reference>
<keyword evidence="2" id="KW-1185">Reference proteome</keyword>